<comment type="caution">
    <text evidence="2">The sequence shown here is derived from an EMBL/GenBank/DDBJ whole genome shotgun (WGS) entry which is preliminary data.</text>
</comment>
<organism evidence="2 3">
    <name type="scientific">Rubroshorea leprosula</name>
    <dbReference type="NCBI Taxonomy" id="152421"/>
    <lineage>
        <taxon>Eukaryota</taxon>
        <taxon>Viridiplantae</taxon>
        <taxon>Streptophyta</taxon>
        <taxon>Embryophyta</taxon>
        <taxon>Tracheophyta</taxon>
        <taxon>Spermatophyta</taxon>
        <taxon>Magnoliopsida</taxon>
        <taxon>eudicotyledons</taxon>
        <taxon>Gunneridae</taxon>
        <taxon>Pentapetalae</taxon>
        <taxon>rosids</taxon>
        <taxon>malvids</taxon>
        <taxon>Malvales</taxon>
        <taxon>Dipterocarpaceae</taxon>
        <taxon>Rubroshorea</taxon>
    </lineage>
</organism>
<keyword evidence="3" id="KW-1185">Reference proteome</keyword>
<dbReference type="InterPro" id="IPR004158">
    <property type="entry name" value="DUF247_pln"/>
</dbReference>
<protein>
    <submittedName>
        <fullName evidence="2">Uncharacterized protein</fullName>
    </submittedName>
</protein>
<gene>
    <name evidence="2" type="ORF">SLEP1_g30587</name>
</gene>
<keyword evidence="1" id="KW-1133">Transmembrane helix</keyword>
<dbReference type="PANTHER" id="PTHR31170:SF21">
    <property type="match status" value="1"/>
</dbReference>
<evidence type="ECO:0000256" key="1">
    <source>
        <dbReference type="SAM" id="Phobius"/>
    </source>
</evidence>
<name>A0AAV5K0K9_9ROSI</name>
<dbReference type="Proteomes" id="UP001054252">
    <property type="component" value="Unassembled WGS sequence"/>
</dbReference>
<proteinExistence type="predicted"/>
<sequence>MESNQSSADEVMKNWEVNTDHLAYMHKKILEPPRLLSNAAGRSSCCIFRVPGRMVEINGKSYQPHVVSIGPYHRGKPHLQMIEEHKWSYLGSLLKRIGKKELLLEDLMRAVQPLENKARECFSETIQMSTDEFVEMMVLDGCFVVELFRKVGKLIPFEPNDPIISMVWILSFFHRDLLRLENQIPFFVLECIFDLSRMPEEESGPSLSRLALEFFNNAMQRSDADILNHEHLKGKHLLDMVRTSFIPSHMEEEVHNGGIPTPSHIIHSISKLRSAGIKLNPMKAESFLIVRFRNGVIEMPTITVDDFMSSFLLNCVAYEQCHKGCSKHFTSYSTLLDCLVNTNKDVEYLSDRNIIENYFGTDGEVARFINNLGKDVAFDIDQCYLSKVFNGVNDYYQSSWHVQWAGFKNTYFRTPWSFISALAASILLLLSLAQTFYTIYPHYYRRKP</sequence>
<feature type="transmembrane region" description="Helical" evidence="1">
    <location>
        <begin position="416"/>
        <end position="440"/>
    </location>
</feature>
<reference evidence="2 3" key="1">
    <citation type="journal article" date="2021" name="Commun. Biol.">
        <title>The genome of Shorea leprosula (Dipterocarpaceae) highlights the ecological relevance of drought in aseasonal tropical rainforests.</title>
        <authorList>
            <person name="Ng K.K.S."/>
            <person name="Kobayashi M.J."/>
            <person name="Fawcett J.A."/>
            <person name="Hatakeyama M."/>
            <person name="Paape T."/>
            <person name="Ng C.H."/>
            <person name="Ang C.C."/>
            <person name="Tnah L.H."/>
            <person name="Lee C.T."/>
            <person name="Nishiyama T."/>
            <person name="Sese J."/>
            <person name="O'Brien M.J."/>
            <person name="Copetti D."/>
            <person name="Mohd Noor M.I."/>
            <person name="Ong R.C."/>
            <person name="Putra M."/>
            <person name="Sireger I.Z."/>
            <person name="Indrioko S."/>
            <person name="Kosugi Y."/>
            <person name="Izuno A."/>
            <person name="Isagi Y."/>
            <person name="Lee S.L."/>
            <person name="Shimizu K.K."/>
        </authorList>
    </citation>
    <scope>NUCLEOTIDE SEQUENCE [LARGE SCALE GENOMIC DNA]</scope>
    <source>
        <strain evidence="2">214</strain>
    </source>
</reference>
<dbReference type="AlphaFoldDB" id="A0AAV5K0K9"/>
<evidence type="ECO:0000313" key="3">
    <source>
        <dbReference type="Proteomes" id="UP001054252"/>
    </source>
</evidence>
<dbReference type="Pfam" id="PF03140">
    <property type="entry name" value="DUF247"/>
    <property type="match status" value="1"/>
</dbReference>
<dbReference type="EMBL" id="BPVZ01000055">
    <property type="protein sequence ID" value="GKV20464.1"/>
    <property type="molecule type" value="Genomic_DNA"/>
</dbReference>
<dbReference type="PANTHER" id="PTHR31170">
    <property type="entry name" value="BNAC04G53230D PROTEIN"/>
    <property type="match status" value="1"/>
</dbReference>
<evidence type="ECO:0000313" key="2">
    <source>
        <dbReference type="EMBL" id="GKV20464.1"/>
    </source>
</evidence>
<keyword evidence="1" id="KW-0472">Membrane</keyword>
<accession>A0AAV5K0K9</accession>
<keyword evidence="1" id="KW-0812">Transmembrane</keyword>